<dbReference type="GO" id="GO:0031097">
    <property type="term" value="C:medial cortex"/>
    <property type="evidence" value="ECO:0007669"/>
    <property type="project" value="TreeGrafter"/>
</dbReference>
<comment type="caution">
    <text evidence="6">The sequence shown here is derived from an EMBL/GenBank/DDBJ whole genome shotgun (WGS) entry which is preliminary data.</text>
</comment>
<dbReference type="PANTHER" id="PTHR47174:SF1">
    <property type="entry name" value="REDUCED VIABILITY UPON STARVATION PROTEIN 167"/>
    <property type="match status" value="1"/>
</dbReference>
<sequence>MRGITKALARAPHMLTSQVGMANKSQDAEFNTLSGKFAVVEQSADKLLKDAIAFREAVKNMLMSGANFGVGFSTLFSPIGPEDIEVKHPNAYKTILHVSQYQTVMQELRETLTPEIELVESRIVGPIKDFINILKSIRKNITKRDHKLLDYDRHSNSFTKLKEKRDKTLKDEQNLFKVEQDYEAASADYEYFNGALKTDLPRFFDMAARFITPLYESFYYVQLNVHYLTAEALRTFAEGKYDISIHAPPVENTYADQLGDALERLEALSIRRPAMASARVLGSTQRQNSILSTGSGEGGSAAGGRASTGLAAGAPSRTGSLYARTTAPPPSAAAASSSSAAAPPPAYTPSSSVSAAGSKRAPPPPPTKPKPGAATAEKPKDIVVALYDYVAAASTDISFKAGDRIEIVKRTDSTQDWWTGKVEGTASEGLFPANYVKDA</sequence>
<reference evidence="6" key="1">
    <citation type="journal article" date="2023" name="PhytoFront">
        <title>Draft Genome Resources of Seven Strains of Tilletia horrida, Causal Agent of Kernel Smut of Rice.</title>
        <authorList>
            <person name="Khanal S."/>
            <person name="Antony Babu S."/>
            <person name="Zhou X.G."/>
        </authorList>
    </citation>
    <scope>NUCLEOTIDE SEQUENCE</scope>
    <source>
        <strain evidence="6">TX3</strain>
    </source>
</reference>
<dbReference type="GO" id="GO:0097320">
    <property type="term" value="P:plasma membrane tubulation"/>
    <property type="evidence" value="ECO:0007669"/>
    <property type="project" value="TreeGrafter"/>
</dbReference>
<evidence type="ECO:0000256" key="3">
    <source>
        <dbReference type="SAM" id="MobiDB-lite"/>
    </source>
</evidence>
<evidence type="ECO:0000313" key="6">
    <source>
        <dbReference type="EMBL" id="KAK0537357.1"/>
    </source>
</evidence>
<dbReference type="InterPro" id="IPR046982">
    <property type="entry name" value="BIN3/RVS161-like"/>
</dbReference>
<feature type="region of interest" description="Disordered" evidence="3">
    <location>
        <begin position="278"/>
        <end position="376"/>
    </location>
</feature>
<keyword evidence="7" id="KW-1185">Reference proteome</keyword>
<dbReference type="GO" id="GO:0008289">
    <property type="term" value="F:lipid binding"/>
    <property type="evidence" value="ECO:0007669"/>
    <property type="project" value="TreeGrafter"/>
</dbReference>
<feature type="compositionally biased region" description="Low complexity" evidence="3">
    <location>
        <begin position="348"/>
        <end position="360"/>
    </location>
</feature>
<dbReference type="EMBL" id="JAPDMQ010000061">
    <property type="protein sequence ID" value="KAK0537357.1"/>
    <property type="molecule type" value="Genomic_DNA"/>
</dbReference>
<dbReference type="InterPro" id="IPR027267">
    <property type="entry name" value="AH/BAR_dom_sf"/>
</dbReference>
<protein>
    <submittedName>
        <fullName evidence="6">BAR adaptor protein Hob1</fullName>
    </submittedName>
</protein>
<evidence type="ECO:0000259" key="4">
    <source>
        <dbReference type="PROSITE" id="PS50002"/>
    </source>
</evidence>
<dbReference type="Pfam" id="PF03114">
    <property type="entry name" value="BAR"/>
    <property type="match status" value="1"/>
</dbReference>
<dbReference type="PROSITE" id="PS51021">
    <property type="entry name" value="BAR"/>
    <property type="match status" value="1"/>
</dbReference>
<dbReference type="Proteomes" id="UP001176521">
    <property type="component" value="Unassembled WGS sequence"/>
</dbReference>
<feature type="domain" description="BAR" evidence="5">
    <location>
        <begin position="15"/>
        <end position="249"/>
    </location>
</feature>
<dbReference type="SUPFAM" id="SSF50044">
    <property type="entry name" value="SH3-domain"/>
    <property type="match status" value="1"/>
</dbReference>
<evidence type="ECO:0000256" key="2">
    <source>
        <dbReference type="PROSITE-ProRule" id="PRU00192"/>
    </source>
</evidence>
<evidence type="ECO:0000259" key="5">
    <source>
        <dbReference type="PROSITE" id="PS51021"/>
    </source>
</evidence>
<dbReference type="SUPFAM" id="SSF103657">
    <property type="entry name" value="BAR/IMD domain-like"/>
    <property type="match status" value="1"/>
</dbReference>
<dbReference type="CDD" id="cd07599">
    <property type="entry name" value="BAR_Rvs167p"/>
    <property type="match status" value="1"/>
</dbReference>
<dbReference type="InterPro" id="IPR004148">
    <property type="entry name" value="BAR_dom"/>
</dbReference>
<dbReference type="Pfam" id="PF00018">
    <property type="entry name" value="SH3_1"/>
    <property type="match status" value="1"/>
</dbReference>
<organism evidence="6 7">
    <name type="scientific">Tilletia horrida</name>
    <dbReference type="NCBI Taxonomy" id="155126"/>
    <lineage>
        <taxon>Eukaryota</taxon>
        <taxon>Fungi</taxon>
        <taxon>Dikarya</taxon>
        <taxon>Basidiomycota</taxon>
        <taxon>Ustilaginomycotina</taxon>
        <taxon>Exobasidiomycetes</taxon>
        <taxon>Tilletiales</taxon>
        <taxon>Tilletiaceae</taxon>
        <taxon>Tilletia</taxon>
    </lineage>
</organism>
<feature type="compositionally biased region" description="Low complexity" evidence="3">
    <location>
        <begin position="332"/>
        <end position="341"/>
    </location>
</feature>
<dbReference type="PANTHER" id="PTHR47174">
    <property type="entry name" value="BRIDGING INTEGRATOR 3"/>
    <property type="match status" value="1"/>
</dbReference>
<feature type="domain" description="SH3" evidence="4">
    <location>
        <begin position="378"/>
        <end position="439"/>
    </location>
</feature>
<accession>A0AAN6JMC6</accession>
<dbReference type="FunFam" id="2.30.30.40:FF:000100">
    <property type="entry name" value="SH3 domain-containing YSC84-like protein 1"/>
    <property type="match status" value="1"/>
</dbReference>
<evidence type="ECO:0000256" key="1">
    <source>
        <dbReference type="ARBA" id="ARBA00022443"/>
    </source>
</evidence>
<evidence type="ECO:0000313" key="7">
    <source>
        <dbReference type="Proteomes" id="UP001176521"/>
    </source>
</evidence>
<dbReference type="Gene3D" id="2.30.30.40">
    <property type="entry name" value="SH3 Domains"/>
    <property type="match status" value="1"/>
</dbReference>
<keyword evidence="1 2" id="KW-0728">SH3 domain</keyword>
<dbReference type="PRINTS" id="PR00452">
    <property type="entry name" value="SH3DOMAIN"/>
</dbReference>
<dbReference type="GO" id="GO:1990528">
    <property type="term" value="C:Rvs161p-Rvs167p complex"/>
    <property type="evidence" value="ECO:0007669"/>
    <property type="project" value="TreeGrafter"/>
</dbReference>
<name>A0AAN6JMC6_9BASI</name>
<dbReference type="GO" id="GO:0043332">
    <property type="term" value="C:mating projection tip"/>
    <property type="evidence" value="ECO:0007669"/>
    <property type="project" value="TreeGrafter"/>
</dbReference>
<proteinExistence type="predicted"/>
<dbReference type="GO" id="GO:0030479">
    <property type="term" value="C:actin cortical patch"/>
    <property type="evidence" value="ECO:0007669"/>
    <property type="project" value="TreeGrafter"/>
</dbReference>
<dbReference type="GO" id="GO:0051666">
    <property type="term" value="P:actin cortical patch localization"/>
    <property type="evidence" value="ECO:0007669"/>
    <property type="project" value="InterPro"/>
</dbReference>
<dbReference type="GO" id="GO:0006897">
    <property type="term" value="P:endocytosis"/>
    <property type="evidence" value="ECO:0007669"/>
    <property type="project" value="InterPro"/>
</dbReference>
<dbReference type="AlphaFoldDB" id="A0AAN6JMC6"/>
<feature type="compositionally biased region" description="Low complexity" evidence="3">
    <location>
        <begin position="303"/>
        <end position="314"/>
    </location>
</feature>
<dbReference type="SMART" id="SM00326">
    <property type="entry name" value="SH3"/>
    <property type="match status" value="1"/>
</dbReference>
<dbReference type="InterPro" id="IPR036028">
    <property type="entry name" value="SH3-like_dom_sf"/>
</dbReference>
<dbReference type="PROSITE" id="PS50002">
    <property type="entry name" value="SH3"/>
    <property type="match status" value="1"/>
</dbReference>
<dbReference type="InterPro" id="IPR001452">
    <property type="entry name" value="SH3_domain"/>
</dbReference>
<gene>
    <name evidence="6" type="primary">hob1</name>
    <name evidence="6" type="ORF">OC842_001665</name>
</gene>
<dbReference type="Gene3D" id="1.20.1270.60">
    <property type="entry name" value="Arfaptin homology (AH) domain/BAR domain"/>
    <property type="match status" value="1"/>
</dbReference>
<dbReference type="SMART" id="SM00721">
    <property type="entry name" value="BAR"/>
    <property type="match status" value="1"/>
</dbReference>